<dbReference type="AlphaFoldDB" id="A0A4Z1CMZ2"/>
<name>A0A4Z1CMZ2_9ACTN</name>
<dbReference type="Proteomes" id="UP000297496">
    <property type="component" value="Unassembled WGS sequence"/>
</dbReference>
<reference evidence="1 2" key="1">
    <citation type="submission" date="2019-04" db="EMBL/GenBank/DDBJ databases">
        <title>Three New Species of Nocardioides, Nocardioides euryhalodurans sp. nov., Nocardioides seonyuensis sp. nov. and Nocardioides eburneoflavus sp. nov. Isolated from Soil.</title>
        <authorList>
            <person name="Roh S.G."/>
            <person name="Lee C."/>
            <person name="Kim M.-K."/>
            <person name="Kim S.B."/>
        </authorList>
    </citation>
    <scope>NUCLEOTIDE SEQUENCE [LARGE SCALE GENOMIC DNA]</scope>
    <source>
        <strain evidence="1 2">MMS17-SY213</strain>
    </source>
</reference>
<proteinExistence type="predicted"/>
<accession>A0A4Z1CMZ2</accession>
<gene>
    <name evidence="1" type="ORF">EXE59_22030</name>
</gene>
<dbReference type="OrthoDB" id="4554920at2"/>
<keyword evidence="2" id="KW-1185">Reference proteome</keyword>
<comment type="caution">
    <text evidence="1">The sequence shown here is derived from an EMBL/GenBank/DDBJ whole genome shotgun (WGS) entry which is preliminary data.</text>
</comment>
<evidence type="ECO:0000313" key="2">
    <source>
        <dbReference type="Proteomes" id="UP000297496"/>
    </source>
</evidence>
<dbReference type="RefSeq" id="WP_135840810.1">
    <property type="nucleotide sequence ID" value="NZ_SRRO01000001.1"/>
</dbReference>
<sequence>MNELMPGDRLSADMLRLIAHVTSPLAETSSKLLGQAEGATVVRYSATMLDVEVPSDIPAVDLPDGPAPGSALVYEREQLVGELLVWIRDGRLIGLEQAWYTDDPPQSWPPPEMVRIS</sequence>
<dbReference type="EMBL" id="SRRO01000001">
    <property type="protein sequence ID" value="TGN66334.1"/>
    <property type="molecule type" value="Genomic_DNA"/>
</dbReference>
<protein>
    <submittedName>
        <fullName evidence="1">Uncharacterized protein</fullName>
    </submittedName>
</protein>
<evidence type="ECO:0000313" key="1">
    <source>
        <dbReference type="EMBL" id="TGN66334.1"/>
    </source>
</evidence>
<organism evidence="1 2">
    <name type="scientific">Nocardioides eburneiflavus</name>
    <dbReference type="NCBI Taxonomy" id="2518372"/>
    <lineage>
        <taxon>Bacteria</taxon>
        <taxon>Bacillati</taxon>
        <taxon>Actinomycetota</taxon>
        <taxon>Actinomycetes</taxon>
        <taxon>Propionibacteriales</taxon>
        <taxon>Nocardioidaceae</taxon>
        <taxon>Nocardioides</taxon>
    </lineage>
</organism>